<proteinExistence type="predicted"/>
<evidence type="ECO:0000313" key="6">
    <source>
        <dbReference type="Proteomes" id="UP000637578"/>
    </source>
</evidence>
<comment type="caution">
    <text evidence="5">The sequence shown here is derived from an EMBL/GenBank/DDBJ whole genome shotgun (WGS) entry which is preliminary data.</text>
</comment>
<reference evidence="5" key="1">
    <citation type="journal article" date="2014" name="Int. J. Syst. Evol. Microbiol.">
        <title>Complete genome sequence of Corynebacterium casei LMG S-19264T (=DSM 44701T), isolated from a smear-ripened cheese.</title>
        <authorList>
            <consortium name="US DOE Joint Genome Institute (JGI-PGF)"/>
            <person name="Walter F."/>
            <person name="Albersmeier A."/>
            <person name="Kalinowski J."/>
            <person name="Ruckert C."/>
        </authorList>
    </citation>
    <scope>NUCLEOTIDE SEQUENCE</scope>
    <source>
        <strain evidence="5">CGMCC 4.5737</strain>
    </source>
</reference>
<evidence type="ECO:0000256" key="3">
    <source>
        <dbReference type="ARBA" id="ARBA00022691"/>
    </source>
</evidence>
<evidence type="ECO:0000313" key="5">
    <source>
        <dbReference type="EMBL" id="GGM83664.1"/>
    </source>
</evidence>
<gene>
    <name evidence="5" type="ORF">GCM10012275_62840</name>
</gene>
<dbReference type="GO" id="GO:0008168">
    <property type="term" value="F:methyltransferase activity"/>
    <property type="evidence" value="ECO:0007669"/>
    <property type="project" value="UniProtKB-KW"/>
</dbReference>
<dbReference type="AlphaFoldDB" id="A0A8J3FX61"/>
<dbReference type="Proteomes" id="UP000637578">
    <property type="component" value="Unassembled WGS sequence"/>
</dbReference>
<dbReference type="InterPro" id="IPR029063">
    <property type="entry name" value="SAM-dependent_MTases_sf"/>
</dbReference>
<accession>A0A8J3FX61</accession>
<keyword evidence="1" id="KW-0489">Methyltransferase</keyword>
<dbReference type="Gene3D" id="3.40.50.150">
    <property type="entry name" value="Vaccinia Virus protein VP39"/>
    <property type="match status" value="1"/>
</dbReference>
<feature type="domain" description="Methyltransferase" evidence="4">
    <location>
        <begin position="40"/>
        <end position="142"/>
    </location>
</feature>
<sequence>MIGMSTIDRQAEPDALETQARGENLTELVSQLPMAGVRTILEVGCGSGALTRALAMAAGPGTRVVGVDVRTTSLTVASRCASRSGLTNIEFVHGDLLSPDLPHALAQRFDLVVCRYFLMYLVPRDLARTGVQRMMALARPGGLVACYEVDANFGADRFPPPSAGLQRVLDSIVPVYRQLKLVEWRCGIMLHHLLTASGLSEVDVRVADGRTICGTRPAALVEHGCRDVADLLLPCVRSLGDTDRLEEYVEEWARYLRSPNTFLYTPILLGTGKTSSQP</sequence>
<evidence type="ECO:0000256" key="2">
    <source>
        <dbReference type="ARBA" id="ARBA00022679"/>
    </source>
</evidence>
<organism evidence="5 6">
    <name type="scientific">Longimycelium tulufanense</name>
    <dbReference type="NCBI Taxonomy" id="907463"/>
    <lineage>
        <taxon>Bacteria</taxon>
        <taxon>Bacillati</taxon>
        <taxon>Actinomycetota</taxon>
        <taxon>Actinomycetes</taxon>
        <taxon>Pseudonocardiales</taxon>
        <taxon>Pseudonocardiaceae</taxon>
        <taxon>Longimycelium</taxon>
    </lineage>
</organism>
<name>A0A8J3FX61_9PSEU</name>
<dbReference type="CDD" id="cd02440">
    <property type="entry name" value="AdoMet_MTases"/>
    <property type="match status" value="1"/>
</dbReference>
<keyword evidence="3" id="KW-0949">S-adenosyl-L-methionine</keyword>
<reference evidence="5" key="2">
    <citation type="submission" date="2020-09" db="EMBL/GenBank/DDBJ databases">
        <authorList>
            <person name="Sun Q."/>
            <person name="Zhou Y."/>
        </authorList>
    </citation>
    <scope>NUCLEOTIDE SEQUENCE</scope>
    <source>
        <strain evidence="5">CGMCC 4.5737</strain>
    </source>
</reference>
<dbReference type="PANTHER" id="PTHR43464">
    <property type="entry name" value="METHYLTRANSFERASE"/>
    <property type="match status" value="1"/>
</dbReference>
<dbReference type="PANTHER" id="PTHR43464:SF19">
    <property type="entry name" value="UBIQUINONE BIOSYNTHESIS O-METHYLTRANSFERASE, MITOCHONDRIAL"/>
    <property type="match status" value="1"/>
</dbReference>
<dbReference type="Pfam" id="PF13649">
    <property type="entry name" value="Methyltransf_25"/>
    <property type="match status" value="1"/>
</dbReference>
<keyword evidence="6" id="KW-1185">Reference proteome</keyword>
<evidence type="ECO:0000259" key="4">
    <source>
        <dbReference type="Pfam" id="PF13649"/>
    </source>
</evidence>
<dbReference type="SUPFAM" id="SSF53335">
    <property type="entry name" value="S-adenosyl-L-methionine-dependent methyltransferases"/>
    <property type="match status" value="1"/>
</dbReference>
<protein>
    <recommendedName>
        <fullName evidence="4">Methyltransferase domain-containing protein</fullName>
    </recommendedName>
</protein>
<dbReference type="EMBL" id="BMMK01000063">
    <property type="protein sequence ID" value="GGM83664.1"/>
    <property type="molecule type" value="Genomic_DNA"/>
</dbReference>
<evidence type="ECO:0000256" key="1">
    <source>
        <dbReference type="ARBA" id="ARBA00022603"/>
    </source>
</evidence>
<keyword evidence="2" id="KW-0808">Transferase</keyword>
<dbReference type="GO" id="GO:0032259">
    <property type="term" value="P:methylation"/>
    <property type="evidence" value="ECO:0007669"/>
    <property type="project" value="UniProtKB-KW"/>
</dbReference>
<dbReference type="InterPro" id="IPR041698">
    <property type="entry name" value="Methyltransf_25"/>
</dbReference>